<evidence type="ECO:0000259" key="12">
    <source>
        <dbReference type="PROSITE" id="PS50109"/>
    </source>
</evidence>
<proteinExistence type="predicted"/>
<keyword evidence="8 13" id="KW-0418">Kinase</keyword>
<dbReference type="PRINTS" id="PR00344">
    <property type="entry name" value="BCTRLSENSOR"/>
</dbReference>
<keyword evidence="5" id="KW-0597">Phosphoprotein</keyword>
<dbReference type="InterPro" id="IPR003594">
    <property type="entry name" value="HATPase_dom"/>
</dbReference>
<comment type="subcellular location">
    <subcellularLocation>
        <location evidence="2">Cell membrane</location>
    </subcellularLocation>
</comment>
<keyword evidence="10" id="KW-0902">Two-component regulatory system</keyword>
<dbReference type="SUPFAM" id="SSF55781">
    <property type="entry name" value="GAF domain-like"/>
    <property type="match status" value="1"/>
</dbReference>
<evidence type="ECO:0000256" key="2">
    <source>
        <dbReference type="ARBA" id="ARBA00004236"/>
    </source>
</evidence>
<dbReference type="PROSITE" id="PS50109">
    <property type="entry name" value="HIS_KIN"/>
    <property type="match status" value="1"/>
</dbReference>
<dbReference type="SMART" id="SM00388">
    <property type="entry name" value="HisKA"/>
    <property type="match status" value="1"/>
</dbReference>
<dbReference type="Gene3D" id="3.30.565.10">
    <property type="entry name" value="Histidine kinase-like ATPase, C-terminal domain"/>
    <property type="match status" value="1"/>
</dbReference>
<dbReference type="FunFam" id="3.30.565.10:FF:000023">
    <property type="entry name" value="PAS domain-containing sensor histidine kinase"/>
    <property type="match status" value="1"/>
</dbReference>
<evidence type="ECO:0000256" key="5">
    <source>
        <dbReference type="ARBA" id="ARBA00022553"/>
    </source>
</evidence>
<comment type="catalytic activity">
    <reaction evidence="1">
        <text>ATP + protein L-histidine = ADP + protein N-phospho-L-histidine.</text>
        <dbReference type="EC" id="2.7.13.3"/>
    </reaction>
</comment>
<dbReference type="Gene3D" id="3.30.450.40">
    <property type="match status" value="1"/>
</dbReference>
<evidence type="ECO:0000256" key="6">
    <source>
        <dbReference type="ARBA" id="ARBA00022679"/>
    </source>
</evidence>
<dbReference type="GO" id="GO:0005886">
    <property type="term" value="C:plasma membrane"/>
    <property type="evidence" value="ECO:0007669"/>
    <property type="project" value="UniProtKB-SubCell"/>
</dbReference>
<dbReference type="Pfam" id="PF00512">
    <property type="entry name" value="HisKA"/>
    <property type="match status" value="1"/>
</dbReference>
<dbReference type="Pfam" id="PF02518">
    <property type="entry name" value="HATPase_c"/>
    <property type="match status" value="1"/>
</dbReference>
<comment type="caution">
    <text evidence="13">The sequence shown here is derived from an EMBL/GenBank/DDBJ whole genome shotgun (WGS) entry which is preliminary data.</text>
</comment>
<dbReference type="EMBL" id="VSSQ01004733">
    <property type="protein sequence ID" value="MPM26434.1"/>
    <property type="molecule type" value="Genomic_DNA"/>
</dbReference>
<dbReference type="GO" id="GO:0000155">
    <property type="term" value="F:phosphorelay sensor kinase activity"/>
    <property type="evidence" value="ECO:0007669"/>
    <property type="project" value="InterPro"/>
</dbReference>
<dbReference type="AlphaFoldDB" id="A0A644YJY4"/>
<dbReference type="CDD" id="cd00082">
    <property type="entry name" value="HisKA"/>
    <property type="match status" value="1"/>
</dbReference>
<dbReference type="InterPro" id="IPR036890">
    <property type="entry name" value="HATPase_C_sf"/>
</dbReference>
<dbReference type="PANTHER" id="PTHR43711:SF31">
    <property type="entry name" value="HISTIDINE KINASE"/>
    <property type="match status" value="1"/>
</dbReference>
<accession>A0A644YJY4</accession>
<evidence type="ECO:0000256" key="4">
    <source>
        <dbReference type="ARBA" id="ARBA00022475"/>
    </source>
</evidence>
<dbReference type="Pfam" id="PF01590">
    <property type="entry name" value="GAF"/>
    <property type="match status" value="1"/>
</dbReference>
<dbReference type="SMART" id="SM00387">
    <property type="entry name" value="HATPase_c"/>
    <property type="match status" value="1"/>
</dbReference>
<dbReference type="InterPro" id="IPR004358">
    <property type="entry name" value="Sig_transdc_His_kin-like_C"/>
</dbReference>
<dbReference type="InterPro" id="IPR003018">
    <property type="entry name" value="GAF"/>
</dbReference>
<dbReference type="SUPFAM" id="SSF47384">
    <property type="entry name" value="Homodimeric domain of signal transducing histidine kinase"/>
    <property type="match status" value="1"/>
</dbReference>
<dbReference type="InterPro" id="IPR036097">
    <property type="entry name" value="HisK_dim/P_sf"/>
</dbReference>
<evidence type="ECO:0000256" key="1">
    <source>
        <dbReference type="ARBA" id="ARBA00000085"/>
    </source>
</evidence>
<keyword evidence="4" id="KW-1003">Cell membrane</keyword>
<dbReference type="InterPro" id="IPR050736">
    <property type="entry name" value="Sensor_HK_Regulatory"/>
</dbReference>
<evidence type="ECO:0000256" key="8">
    <source>
        <dbReference type="ARBA" id="ARBA00022777"/>
    </source>
</evidence>
<reference evidence="13" key="1">
    <citation type="submission" date="2019-08" db="EMBL/GenBank/DDBJ databases">
        <authorList>
            <person name="Kucharzyk K."/>
            <person name="Murdoch R.W."/>
            <person name="Higgins S."/>
            <person name="Loffler F."/>
        </authorList>
    </citation>
    <scope>NUCLEOTIDE SEQUENCE</scope>
</reference>
<dbReference type="PANTHER" id="PTHR43711">
    <property type="entry name" value="TWO-COMPONENT HISTIDINE KINASE"/>
    <property type="match status" value="1"/>
</dbReference>
<keyword evidence="7" id="KW-0547">Nucleotide-binding</keyword>
<dbReference type="InterPro" id="IPR029016">
    <property type="entry name" value="GAF-like_dom_sf"/>
</dbReference>
<keyword evidence="6 13" id="KW-0808">Transferase</keyword>
<dbReference type="InterPro" id="IPR005467">
    <property type="entry name" value="His_kinase_dom"/>
</dbReference>
<organism evidence="13">
    <name type="scientific">bioreactor metagenome</name>
    <dbReference type="NCBI Taxonomy" id="1076179"/>
    <lineage>
        <taxon>unclassified sequences</taxon>
        <taxon>metagenomes</taxon>
        <taxon>ecological metagenomes</taxon>
    </lineage>
</organism>
<keyword evidence="11" id="KW-0472">Membrane</keyword>
<sequence>MTYTRLDELLLLVKNLLAEIMDTSHLYVSLYDPNNDTFRNVLLEGGESKGLVTDGQRKIVKHIMENGVTRVMSKTELQSMSIQYGFEYDSETQCCLCAPIKDKDKGMGIIVLKSYTDPDAFNEGNAQLLEMIARELSIILQREAMINELVAAKEKAEESDRLKTAFLTNISHEIRTPMNGILGFMELLSEPDLEESQKELYLSLMHKSGSRLLDTINAIIEISKIESGQVNLNLDITDCSEIMDFHRRFFEKAAADKGVSIILEKYLTGEEAIIETDKFKLDAILTNLINNSLKFTEDGFVRFGNYREENRLVFYVEDTGIGIPPEKIEAVFNRFVQVDSQYTRPYEGSGLGLSIVKGYIDTFGGEIYVESEPGRGSRFTFKIPYIPGK</sequence>
<dbReference type="SUPFAM" id="SSF55874">
    <property type="entry name" value="ATPase domain of HSP90 chaperone/DNA topoisomerase II/histidine kinase"/>
    <property type="match status" value="1"/>
</dbReference>
<evidence type="ECO:0000256" key="3">
    <source>
        <dbReference type="ARBA" id="ARBA00012438"/>
    </source>
</evidence>
<evidence type="ECO:0000256" key="10">
    <source>
        <dbReference type="ARBA" id="ARBA00023012"/>
    </source>
</evidence>
<dbReference type="SMART" id="SM00065">
    <property type="entry name" value="GAF"/>
    <property type="match status" value="1"/>
</dbReference>
<evidence type="ECO:0000256" key="11">
    <source>
        <dbReference type="ARBA" id="ARBA00023136"/>
    </source>
</evidence>
<dbReference type="EC" id="2.7.13.3" evidence="3"/>
<evidence type="ECO:0000256" key="7">
    <source>
        <dbReference type="ARBA" id="ARBA00022741"/>
    </source>
</evidence>
<name>A0A644YJY4_9ZZZZ</name>
<dbReference type="InterPro" id="IPR003661">
    <property type="entry name" value="HisK_dim/P_dom"/>
</dbReference>
<dbReference type="GO" id="GO:0005524">
    <property type="term" value="F:ATP binding"/>
    <property type="evidence" value="ECO:0007669"/>
    <property type="project" value="UniProtKB-KW"/>
</dbReference>
<feature type="domain" description="Histidine kinase" evidence="12">
    <location>
        <begin position="169"/>
        <end position="387"/>
    </location>
</feature>
<evidence type="ECO:0000313" key="13">
    <source>
        <dbReference type="EMBL" id="MPM26434.1"/>
    </source>
</evidence>
<dbReference type="Gene3D" id="1.10.287.130">
    <property type="match status" value="1"/>
</dbReference>
<evidence type="ECO:0000256" key="9">
    <source>
        <dbReference type="ARBA" id="ARBA00022840"/>
    </source>
</evidence>
<protein>
    <recommendedName>
        <fullName evidence="3">histidine kinase</fullName>
        <ecNumber evidence="3">2.7.13.3</ecNumber>
    </recommendedName>
</protein>
<keyword evidence="9" id="KW-0067">ATP-binding</keyword>
<gene>
    <name evidence="13" type="primary">rcsC_161</name>
    <name evidence="13" type="ORF">SDC9_72935</name>
</gene>
<dbReference type="CDD" id="cd16922">
    <property type="entry name" value="HATPase_EvgS-ArcB-TorS-like"/>
    <property type="match status" value="1"/>
</dbReference>